<sequence length="160" mass="17510">MSPRSKRRQPASRSTSAPLRRSSRLQAKSTNRPGQPQRGPSIKSTDTETSEAGSSLAAAAMERTMPAPTAYQQAWGMTEDPYIDLRKAPDARDLDLPHPALLDCHYRLAEILNAPGMADFIDHHLQDWENFKGICEVLREDGGTDVGFLLQAGLLGLVIG</sequence>
<feature type="compositionally biased region" description="Polar residues" evidence="1">
    <location>
        <begin position="24"/>
        <end position="34"/>
    </location>
</feature>
<keyword evidence="3" id="KW-1185">Reference proteome</keyword>
<dbReference type="PhylomeDB" id="S8B639"/>
<reference evidence="2 3" key="1">
    <citation type="journal article" date="2013" name="PLoS ONE">
        <title>Genomic and secretomic analyses reveal unique features of the lignocellulolytic enzyme system of Penicillium decumbens.</title>
        <authorList>
            <person name="Liu G."/>
            <person name="Zhang L."/>
            <person name="Wei X."/>
            <person name="Zou G."/>
            <person name="Qin Y."/>
            <person name="Ma L."/>
            <person name="Li J."/>
            <person name="Zheng H."/>
            <person name="Wang S."/>
            <person name="Wang C."/>
            <person name="Xun L."/>
            <person name="Zhao G.-P."/>
            <person name="Zhou Z."/>
            <person name="Qu Y."/>
        </authorList>
    </citation>
    <scope>NUCLEOTIDE SEQUENCE [LARGE SCALE GENOMIC DNA]</scope>
    <source>
        <strain evidence="3">114-2 / CGMCC 5302</strain>
    </source>
</reference>
<dbReference type="HOGENOM" id="CLU_1652757_0_0_1"/>
<dbReference type="AlphaFoldDB" id="S8B639"/>
<feature type="region of interest" description="Disordered" evidence="1">
    <location>
        <begin position="1"/>
        <end position="65"/>
    </location>
</feature>
<dbReference type="Proteomes" id="UP000019376">
    <property type="component" value="Unassembled WGS sequence"/>
</dbReference>
<feature type="compositionally biased region" description="Basic residues" evidence="1">
    <location>
        <begin position="1"/>
        <end position="10"/>
    </location>
</feature>
<evidence type="ECO:0000256" key="1">
    <source>
        <dbReference type="SAM" id="MobiDB-lite"/>
    </source>
</evidence>
<accession>S8B639</accession>
<name>S8B639_PENO1</name>
<dbReference type="STRING" id="933388.S8B639"/>
<evidence type="ECO:0000313" key="2">
    <source>
        <dbReference type="EMBL" id="EPS30112.1"/>
    </source>
</evidence>
<dbReference type="EMBL" id="KB644412">
    <property type="protein sequence ID" value="EPS30112.1"/>
    <property type="molecule type" value="Genomic_DNA"/>
</dbReference>
<organism evidence="2 3">
    <name type="scientific">Penicillium oxalicum (strain 114-2 / CGMCC 5302)</name>
    <name type="common">Penicillium decumbens</name>
    <dbReference type="NCBI Taxonomy" id="933388"/>
    <lineage>
        <taxon>Eukaryota</taxon>
        <taxon>Fungi</taxon>
        <taxon>Dikarya</taxon>
        <taxon>Ascomycota</taxon>
        <taxon>Pezizomycotina</taxon>
        <taxon>Eurotiomycetes</taxon>
        <taxon>Eurotiomycetidae</taxon>
        <taxon>Eurotiales</taxon>
        <taxon>Aspergillaceae</taxon>
        <taxon>Penicillium</taxon>
    </lineage>
</organism>
<evidence type="ECO:0000313" key="3">
    <source>
        <dbReference type="Proteomes" id="UP000019376"/>
    </source>
</evidence>
<dbReference type="OrthoDB" id="2104739at2759"/>
<proteinExistence type="predicted"/>
<protein>
    <submittedName>
        <fullName evidence="2">Uncharacterized protein</fullName>
    </submittedName>
</protein>
<gene>
    <name evidence="2" type="ORF">PDE_05062</name>
</gene>